<evidence type="ECO:0000313" key="3">
    <source>
        <dbReference type="EMBL" id="EPS72147.1"/>
    </source>
</evidence>
<proteinExistence type="predicted"/>
<evidence type="ECO:0000256" key="1">
    <source>
        <dbReference type="SAM" id="Coils"/>
    </source>
</evidence>
<dbReference type="EMBL" id="AUSU01000951">
    <property type="protein sequence ID" value="EPS72147.1"/>
    <property type="molecule type" value="Genomic_DNA"/>
</dbReference>
<keyword evidence="4" id="KW-1185">Reference proteome</keyword>
<gene>
    <name evidence="3" type="ORF">M569_02612</name>
</gene>
<evidence type="ECO:0000256" key="2">
    <source>
        <dbReference type="SAM" id="MobiDB-lite"/>
    </source>
</evidence>
<dbReference type="AlphaFoldDB" id="S8EHG5"/>
<name>S8EHG5_9LAMI</name>
<feature type="region of interest" description="Disordered" evidence="2">
    <location>
        <begin position="257"/>
        <end position="296"/>
    </location>
</feature>
<feature type="region of interest" description="Disordered" evidence="2">
    <location>
        <begin position="1"/>
        <end position="73"/>
    </location>
</feature>
<feature type="compositionally biased region" description="Basic residues" evidence="2">
    <location>
        <begin position="1"/>
        <end position="17"/>
    </location>
</feature>
<comment type="caution">
    <text evidence="3">The sequence shown here is derived from an EMBL/GenBank/DDBJ whole genome shotgun (WGS) entry which is preliminary data.</text>
</comment>
<dbReference type="Proteomes" id="UP000015453">
    <property type="component" value="Unassembled WGS sequence"/>
</dbReference>
<protein>
    <submittedName>
        <fullName evidence="3">Uncharacterized protein</fullName>
    </submittedName>
</protein>
<accession>S8EHG5</accession>
<keyword evidence="1" id="KW-0175">Coiled coil</keyword>
<feature type="compositionally biased region" description="Polar residues" evidence="2">
    <location>
        <begin position="64"/>
        <end position="73"/>
    </location>
</feature>
<dbReference type="OrthoDB" id="633301at2759"/>
<evidence type="ECO:0000313" key="4">
    <source>
        <dbReference type="Proteomes" id="UP000015453"/>
    </source>
</evidence>
<organism evidence="3 4">
    <name type="scientific">Genlisea aurea</name>
    <dbReference type="NCBI Taxonomy" id="192259"/>
    <lineage>
        <taxon>Eukaryota</taxon>
        <taxon>Viridiplantae</taxon>
        <taxon>Streptophyta</taxon>
        <taxon>Embryophyta</taxon>
        <taxon>Tracheophyta</taxon>
        <taxon>Spermatophyta</taxon>
        <taxon>Magnoliopsida</taxon>
        <taxon>eudicotyledons</taxon>
        <taxon>Gunneridae</taxon>
        <taxon>Pentapetalae</taxon>
        <taxon>asterids</taxon>
        <taxon>lamiids</taxon>
        <taxon>Lamiales</taxon>
        <taxon>Lentibulariaceae</taxon>
        <taxon>Genlisea</taxon>
    </lineage>
</organism>
<feature type="compositionally biased region" description="Polar residues" evidence="2">
    <location>
        <begin position="34"/>
        <end position="56"/>
    </location>
</feature>
<feature type="coiled-coil region" evidence="1">
    <location>
        <begin position="83"/>
        <end position="180"/>
    </location>
</feature>
<sequence length="330" mass="36811">MDDTNKKKKNKKKKNKNANRPTENVAPNEREFITGTQSNASEALQDSGSEVSLNTDANREGHLSNGTATNLNKNEGKYCLDREAGFQEKIKQLHSEKDTLEQREVSQKQIIQQLRDEKYESVQNEASLRGIITQLNKEKDELMQKQKSAKESIMSLHDENTRLQNQVIELEKSRDSLREENQHLMGIISSLELLKGSADNQIPSEKITDVNQHIDIEAAKPVEQKPPIPENPEMVMMMGLSGSSQSLEDVMLEDERDGGGGILHSEIEEIGGNHSTLASKESSSRQDDDDDMTVPLSDAPLIGAPFRLISFVARYVSGADLVDKSSLRRG</sequence>
<reference evidence="3 4" key="1">
    <citation type="journal article" date="2013" name="BMC Genomics">
        <title>The miniature genome of a carnivorous plant Genlisea aurea contains a low number of genes and short non-coding sequences.</title>
        <authorList>
            <person name="Leushkin E.V."/>
            <person name="Sutormin R.A."/>
            <person name="Nabieva E.R."/>
            <person name="Penin A.A."/>
            <person name="Kondrashov A.S."/>
            <person name="Logacheva M.D."/>
        </authorList>
    </citation>
    <scope>NUCLEOTIDE SEQUENCE [LARGE SCALE GENOMIC DNA]</scope>
</reference>